<dbReference type="Proteomes" id="UP001652626">
    <property type="component" value="Chromosome 5"/>
</dbReference>
<evidence type="ECO:0000313" key="5">
    <source>
        <dbReference type="RefSeq" id="XP_026485045.2"/>
    </source>
</evidence>
<evidence type="ECO:0000313" key="4">
    <source>
        <dbReference type="Proteomes" id="UP001652626"/>
    </source>
</evidence>
<keyword evidence="4" id="KW-1185">Reference proteome</keyword>
<name>A0A8B8HKJ0_VANTA</name>
<sequence>MLFFMYVFVIIKIAECSRVGSTLFYKRLAQANCWSEGDLTKLRVRKIIEEVMPPPATPDIVNDNYIKESLKYLRNTFKIVDNNSDKDTVEILKEALADTIGAHMRSEILPTARFAYYAGYVSYRNVKDLHDFFDDLKILLNTQGIGWKKSDSMPPRTNFTVEKVRIGPTYLFDPCARLVTKRDSNSCIHIPAPMTDDHFQPSAVALPWKSNGLFSLVSPLSENILLKYYTAVSKCILHNSPDSCRHSDFVSFNNDLWHWMKRDVAPRLTDEKLYAAYGGILRIAAAVQNYGKGLNRRNLFDIQDPGIIKWHPWKTLKESYVYINTDWTPHMYVAVIVIIGLAICILQICYSYITGNNDGCHCRGIHRPSTSKDVAYAKVDSNIPAMLPSHQSAVYFTEKRRPKISSSKTKSISLGSLKKQKVYDMHENTEKLMAVIMSDNEGTSEDSAIVGSASGRIIDNTTDKDHLERPKSPPKIETPITQMKIEKKLTKIRARVPMYSTSTVTNSEQTCLGVHATDSWTASCSSTSTHSASSASTKPRFRKSKSSRDLAWARRVASKHSLRAKSTSGTELDINSYTTPPSKR</sequence>
<dbReference type="OMA" id="LWHWMKR"/>
<dbReference type="RefSeq" id="XP_026485045.2">
    <property type="nucleotide sequence ID" value="XM_026629260.2"/>
</dbReference>
<keyword evidence="2" id="KW-0812">Transmembrane</keyword>
<dbReference type="GeneID" id="113392715"/>
<reference evidence="5" key="1">
    <citation type="submission" date="2025-08" db="UniProtKB">
        <authorList>
            <consortium name="RefSeq"/>
        </authorList>
    </citation>
    <scope>IDENTIFICATION</scope>
    <source>
        <tissue evidence="5">Whole body</tissue>
    </source>
</reference>
<feature type="transmembrane region" description="Helical" evidence="2">
    <location>
        <begin position="331"/>
        <end position="353"/>
    </location>
</feature>
<keyword evidence="2" id="KW-0472">Membrane</keyword>
<feature type="region of interest" description="Disordered" evidence="1">
    <location>
        <begin position="455"/>
        <end position="476"/>
    </location>
</feature>
<feature type="region of interest" description="Disordered" evidence="1">
    <location>
        <begin position="522"/>
        <end position="584"/>
    </location>
</feature>
<feature type="signal peptide" evidence="3">
    <location>
        <begin position="1"/>
        <end position="16"/>
    </location>
</feature>
<keyword evidence="2" id="KW-1133">Transmembrane helix</keyword>
<proteinExistence type="predicted"/>
<dbReference type="OrthoDB" id="6614503at2759"/>
<organism evidence="4 5">
    <name type="scientific">Vanessa tameamea</name>
    <name type="common">Kamehameha butterfly</name>
    <dbReference type="NCBI Taxonomy" id="334116"/>
    <lineage>
        <taxon>Eukaryota</taxon>
        <taxon>Metazoa</taxon>
        <taxon>Ecdysozoa</taxon>
        <taxon>Arthropoda</taxon>
        <taxon>Hexapoda</taxon>
        <taxon>Insecta</taxon>
        <taxon>Pterygota</taxon>
        <taxon>Neoptera</taxon>
        <taxon>Endopterygota</taxon>
        <taxon>Lepidoptera</taxon>
        <taxon>Glossata</taxon>
        <taxon>Ditrysia</taxon>
        <taxon>Papilionoidea</taxon>
        <taxon>Nymphalidae</taxon>
        <taxon>Nymphalinae</taxon>
        <taxon>Vanessa</taxon>
    </lineage>
</organism>
<feature type="compositionally biased region" description="Basic and acidic residues" evidence="1">
    <location>
        <begin position="461"/>
        <end position="471"/>
    </location>
</feature>
<gene>
    <name evidence="5" type="primary">LOC113392715</name>
</gene>
<accession>A0A8B8HKJ0</accession>
<keyword evidence="3" id="KW-0732">Signal</keyword>
<protein>
    <submittedName>
        <fullName evidence="5">Uncharacterized protein LOC113392715</fullName>
    </submittedName>
</protein>
<feature type="compositionally biased region" description="Low complexity" evidence="1">
    <location>
        <begin position="522"/>
        <end position="537"/>
    </location>
</feature>
<feature type="chain" id="PRO_5046294206" evidence="3">
    <location>
        <begin position="17"/>
        <end position="584"/>
    </location>
</feature>
<evidence type="ECO:0000256" key="3">
    <source>
        <dbReference type="SAM" id="SignalP"/>
    </source>
</evidence>
<evidence type="ECO:0000256" key="1">
    <source>
        <dbReference type="SAM" id="MobiDB-lite"/>
    </source>
</evidence>
<feature type="compositionally biased region" description="Polar residues" evidence="1">
    <location>
        <begin position="564"/>
        <end position="584"/>
    </location>
</feature>
<dbReference type="AlphaFoldDB" id="A0A8B8HKJ0"/>
<evidence type="ECO:0000256" key="2">
    <source>
        <dbReference type="SAM" id="Phobius"/>
    </source>
</evidence>